<feature type="domain" description="YprB ribonuclease H-like" evidence="1">
    <location>
        <begin position="110"/>
        <end position="309"/>
    </location>
</feature>
<dbReference type="PANTHER" id="PTHR38462:SF1">
    <property type="entry name" value="YPRB RIBONUCLEASE H-LIKE DOMAIN-CONTAINING PROTEIN"/>
    <property type="match status" value="1"/>
</dbReference>
<reference evidence="2" key="1">
    <citation type="journal article" date="2020" name="mSystems">
        <title>Genome- and Community-Level Interaction Insights into Carbon Utilization and Element Cycling Functions of Hydrothermarchaeota in Hydrothermal Sediment.</title>
        <authorList>
            <person name="Zhou Z."/>
            <person name="Liu Y."/>
            <person name="Xu W."/>
            <person name="Pan J."/>
            <person name="Luo Z.H."/>
            <person name="Li M."/>
        </authorList>
    </citation>
    <scope>NUCLEOTIDE SEQUENCE [LARGE SCALE GENOMIC DNA]</scope>
    <source>
        <strain evidence="2">SpSt-289</strain>
    </source>
</reference>
<accession>A0A7C1FE42</accession>
<dbReference type="AlphaFoldDB" id="A0A7C1FE42"/>
<dbReference type="Pfam" id="PF13482">
    <property type="entry name" value="RNase_H_2"/>
    <property type="match status" value="1"/>
</dbReference>
<organism evidence="2">
    <name type="scientific">Caldilinea aerophila</name>
    <dbReference type="NCBI Taxonomy" id="133453"/>
    <lineage>
        <taxon>Bacteria</taxon>
        <taxon>Bacillati</taxon>
        <taxon>Chloroflexota</taxon>
        <taxon>Caldilineae</taxon>
        <taxon>Caldilineales</taxon>
        <taxon>Caldilineaceae</taxon>
        <taxon>Caldilinea</taxon>
    </lineage>
</organism>
<name>A0A7C1FE42_9CHLR</name>
<dbReference type="PANTHER" id="PTHR38462">
    <property type="entry name" value="EXONUCLEASE-LIKE PROTEIN"/>
    <property type="match status" value="1"/>
</dbReference>
<evidence type="ECO:0000259" key="1">
    <source>
        <dbReference type="Pfam" id="PF13482"/>
    </source>
</evidence>
<dbReference type="Gene3D" id="3.30.420.10">
    <property type="entry name" value="Ribonuclease H-like superfamily/Ribonuclease H"/>
    <property type="match status" value="1"/>
</dbReference>
<protein>
    <recommendedName>
        <fullName evidence="1">YprB ribonuclease H-like domain-containing protein</fullName>
    </recommendedName>
</protein>
<evidence type="ECO:0000313" key="2">
    <source>
        <dbReference type="EMBL" id="HDX30712.1"/>
    </source>
</evidence>
<dbReference type="InterPro" id="IPR038720">
    <property type="entry name" value="YprB_RNase_H-like_dom"/>
</dbReference>
<comment type="caution">
    <text evidence="2">The sequence shown here is derived from an EMBL/GenBank/DDBJ whole genome shotgun (WGS) entry which is preliminary data.</text>
</comment>
<sequence length="461" mass="52633">MSDALERLRRLAGLRPQKSRTELTYIPLDEEGEPRPARSPAVQGRLEELAPGQEVETAVGCCYAATTAFPLEEERGRERLANALEARPATLALFHPEFRLDRDMRFTDAVFLDTETTGLGGAGVYAFMVGVGTFERWEGALHRADGAAGSKGVRATPTHFVVRQFFMRHPGEEAALLAALAELLETKQWMVTFNGRSFDLPLLRSRYRQNLAFLPVHCHRASRLEEGQPHLDLLPPARRLWRRRLQSCRLIHLEQRVLGVERGEEDVPGALIPALYLDYLRTGQAGEMRRVFYHNREDIVSMAALASHLVQVYASELTQPDELAAEDLFSLALCHESQNATSLAERAYRLALERAATDALRNEIFARWSALLKRQARWKEAAELWERWFTTVKGADVTPFIELAKYHEWQTRDLEQAEMWAAWGLHTVEALPAHRRLPGQRADLEHRLRRIQNKRKNLRIV</sequence>
<dbReference type="SUPFAM" id="SSF53098">
    <property type="entry name" value="Ribonuclease H-like"/>
    <property type="match status" value="1"/>
</dbReference>
<dbReference type="InterPro" id="IPR012337">
    <property type="entry name" value="RNaseH-like_sf"/>
</dbReference>
<dbReference type="EMBL" id="DSMG01000049">
    <property type="protein sequence ID" value="HDX30712.1"/>
    <property type="molecule type" value="Genomic_DNA"/>
</dbReference>
<dbReference type="InterPro" id="IPR036397">
    <property type="entry name" value="RNaseH_sf"/>
</dbReference>
<gene>
    <name evidence="2" type="ORF">ENQ20_04375</name>
</gene>
<proteinExistence type="predicted"/>
<dbReference type="GO" id="GO:0003676">
    <property type="term" value="F:nucleic acid binding"/>
    <property type="evidence" value="ECO:0007669"/>
    <property type="project" value="InterPro"/>
</dbReference>